<feature type="transmembrane region" description="Helical" evidence="1">
    <location>
        <begin position="80"/>
        <end position="98"/>
    </location>
</feature>
<gene>
    <name evidence="2" type="ORF">GL4_0508</name>
</gene>
<dbReference type="EMBL" id="AP014648">
    <property type="protein sequence ID" value="BAQ15974.1"/>
    <property type="molecule type" value="Genomic_DNA"/>
</dbReference>
<dbReference type="Pfam" id="PF03729">
    <property type="entry name" value="DUF308"/>
    <property type="match status" value="1"/>
</dbReference>
<dbReference type="PANTHER" id="PTHR34989">
    <property type="entry name" value="PROTEIN HDED"/>
    <property type="match status" value="1"/>
</dbReference>
<keyword evidence="1" id="KW-0812">Transmembrane</keyword>
<evidence type="ECO:0000313" key="2">
    <source>
        <dbReference type="EMBL" id="BAQ15974.1"/>
    </source>
</evidence>
<feature type="transmembrane region" description="Helical" evidence="1">
    <location>
        <begin position="105"/>
        <end position="130"/>
    </location>
</feature>
<name>A0A0A8K1V1_9HYPH</name>
<proteinExistence type="predicted"/>
<dbReference type="STRING" id="1384459.GL4_0508"/>
<keyword evidence="1" id="KW-1133">Transmembrane helix</keyword>
<evidence type="ECO:0000313" key="3">
    <source>
        <dbReference type="Proteomes" id="UP000031643"/>
    </source>
</evidence>
<feature type="transmembrane region" description="Helical" evidence="1">
    <location>
        <begin position="163"/>
        <end position="185"/>
    </location>
</feature>
<keyword evidence="3" id="KW-1185">Reference proteome</keyword>
<feature type="transmembrane region" description="Helical" evidence="1">
    <location>
        <begin position="25"/>
        <end position="43"/>
    </location>
</feature>
<dbReference type="OrthoDB" id="9815400at2"/>
<feature type="transmembrane region" description="Helical" evidence="1">
    <location>
        <begin position="50"/>
        <end position="74"/>
    </location>
</feature>
<dbReference type="HOGENOM" id="CLU_091585_2_1_5"/>
<dbReference type="RefSeq" id="WP_045364170.1">
    <property type="nucleotide sequence ID" value="NZ_AP014648.1"/>
</dbReference>
<dbReference type="PANTHER" id="PTHR34989:SF1">
    <property type="entry name" value="PROTEIN HDED"/>
    <property type="match status" value="1"/>
</dbReference>
<accession>A0A0A8K1V1</accession>
<dbReference type="Proteomes" id="UP000031643">
    <property type="component" value="Chromosome"/>
</dbReference>
<dbReference type="InterPro" id="IPR005325">
    <property type="entry name" value="DUF308_memb"/>
</dbReference>
<reference evidence="2 3" key="1">
    <citation type="submission" date="2014-09" db="EMBL/GenBank/DDBJ databases">
        <title>Genome sequencing of Methyloceanibacter caenitepidi Gela4.</title>
        <authorList>
            <person name="Takeuchi M."/>
            <person name="Susumu S."/>
            <person name="Kamagata Y."/>
            <person name="Oshima K."/>
            <person name="Hattori M."/>
            <person name="Iwasaki W."/>
        </authorList>
    </citation>
    <scope>NUCLEOTIDE SEQUENCE [LARGE SCALE GENOMIC DNA]</scope>
    <source>
        <strain evidence="2 3">Gela4</strain>
    </source>
</reference>
<organism evidence="2 3">
    <name type="scientific">Methyloceanibacter caenitepidi</name>
    <dbReference type="NCBI Taxonomy" id="1384459"/>
    <lineage>
        <taxon>Bacteria</taxon>
        <taxon>Pseudomonadati</taxon>
        <taxon>Pseudomonadota</taxon>
        <taxon>Alphaproteobacteria</taxon>
        <taxon>Hyphomicrobiales</taxon>
        <taxon>Hyphomicrobiaceae</taxon>
        <taxon>Methyloceanibacter</taxon>
    </lineage>
</organism>
<sequence>MAIPVDAAAAALREAMRETVKRYSLWYLIQGVLLVVAGVLAIISPVIASVAIVSLLGWVLIISGVLQAVGLIGATNVPHFWLQLISAVLAVLIGVLLLRSPESGLLVMTMLLIVYFMVEGIAKVIFALTIRPFPNWGWVLASGLVGIVLAFILWANMPLTASWVLGLMLGILLVSEGSALTYLAWQVHKAPAVKDS</sequence>
<dbReference type="KEGG" id="mcg:GL4_0508"/>
<evidence type="ECO:0000256" key="1">
    <source>
        <dbReference type="SAM" id="Phobius"/>
    </source>
</evidence>
<keyword evidence="1" id="KW-0472">Membrane</keyword>
<dbReference type="GO" id="GO:0005886">
    <property type="term" value="C:plasma membrane"/>
    <property type="evidence" value="ECO:0007669"/>
    <property type="project" value="TreeGrafter"/>
</dbReference>
<feature type="transmembrane region" description="Helical" evidence="1">
    <location>
        <begin position="136"/>
        <end position="156"/>
    </location>
</feature>
<protein>
    <submittedName>
        <fullName evidence="2">Uncharacterized conserved protein</fullName>
    </submittedName>
</protein>
<dbReference type="InterPro" id="IPR052712">
    <property type="entry name" value="Acid_resist_chaperone_HdeD"/>
</dbReference>
<dbReference type="AlphaFoldDB" id="A0A0A8K1V1"/>